<dbReference type="HOGENOM" id="CLU_678599_0_0_1"/>
<dbReference type="Pfam" id="PF00069">
    <property type="entry name" value="Pkinase"/>
    <property type="match status" value="2"/>
</dbReference>
<evidence type="ECO:0000256" key="4">
    <source>
        <dbReference type="ARBA" id="ARBA00022989"/>
    </source>
</evidence>
<keyword evidence="8" id="KW-1185">Reference proteome</keyword>
<dbReference type="Gene3D" id="1.10.510.10">
    <property type="entry name" value="Transferase(Phosphotransferase) domain 1"/>
    <property type="match status" value="2"/>
</dbReference>
<sequence length="406" mass="46479">MNLVRMWGCCSQAKHRILVSEYIENGSLAQRLFDHGFDDDVLDWNQRFKIALGVAKGLAYLHSECSEWIVHCDMKPENILLDKDLEPKITDFGLSKLLNRDGSHAILTRIRGTRGYMAPEWVTNLPVTEKVDVYSYGVILLELVKGIRISEWVIHGIKVCEMNIRMVVRATRQMMGSNEERSIEDLVDYRLNGDFNHVQVKLMLEIAVSCLEEDRSKRPNMNSVVQALISVEAYTFTDTYVFDADTRIRSSVNVNTCVHSECSEWIVHCDRKPENILLDKDLEPKITDFELSKLLNRDGSYAILTRIRGTRGYMASDYGVILLPLVKVIRISEWVIYAIKNYEMDTRMVVRAASEKLEPNERRSIEDLVDHRLNGDSSRWIPSPSPVHLISFLPLPFAGAQAVLCV</sequence>
<dbReference type="PANTHER" id="PTHR47974">
    <property type="entry name" value="OS07G0415500 PROTEIN"/>
    <property type="match status" value="1"/>
</dbReference>
<dbReference type="eggNOG" id="ENOG502QRH4">
    <property type="taxonomic scope" value="Eukaryota"/>
</dbReference>
<dbReference type="SUPFAM" id="SSF56112">
    <property type="entry name" value="Protein kinase-like (PK-like)"/>
    <property type="match status" value="2"/>
</dbReference>
<evidence type="ECO:0000256" key="3">
    <source>
        <dbReference type="ARBA" id="ARBA00022729"/>
    </source>
</evidence>
<keyword evidence="3" id="KW-0732">Signal</keyword>
<evidence type="ECO:0000313" key="7">
    <source>
        <dbReference type="EnsemblPlants" id="ORUFI11G01930.1"/>
    </source>
</evidence>
<keyword evidence="2" id="KW-0812">Transmembrane</keyword>
<dbReference type="Proteomes" id="UP000008022">
    <property type="component" value="Unassembled WGS sequence"/>
</dbReference>
<dbReference type="PROSITE" id="PS50011">
    <property type="entry name" value="PROTEIN_KINASE_DOM"/>
    <property type="match status" value="1"/>
</dbReference>
<proteinExistence type="predicted"/>
<keyword evidence="5" id="KW-0472">Membrane</keyword>
<dbReference type="STRING" id="4529.A0A0E0R3S6"/>
<dbReference type="AlphaFoldDB" id="A0A0E0R3S6"/>
<feature type="domain" description="Protein kinase" evidence="6">
    <location>
        <begin position="1"/>
        <end position="237"/>
    </location>
</feature>
<dbReference type="GO" id="GO:0004672">
    <property type="term" value="F:protein kinase activity"/>
    <property type="evidence" value="ECO:0007669"/>
    <property type="project" value="InterPro"/>
</dbReference>
<reference evidence="8" key="1">
    <citation type="submission" date="2013-06" db="EMBL/GenBank/DDBJ databases">
        <authorList>
            <person name="Zhao Q."/>
        </authorList>
    </citation>
    <scope>NUCLEOTIDE SEQUENCE</scope>
    <source>
        <strain evidence="8">cv. W1943</strain>
    </source>
</reference>
<keyword evidence="4" id="KW-1133">Transmembrane helix</keyword>
<dbReference type="PROSITE" id="PS00108">
    <property type="entry name" value="PROTEIN_KINASE_ST"/>
    <property type="match status" value="1"/>
</dbReference>
<evidence type="ECO:0000256" key="5">
    <source>
        <dbReference type="ARBA" id="ARBA00023136"/>
    </source>
</evidence>
<dbReference type="FunFam" id="1.10.510.10:FF:000302">
    <property type="entry name" value="Serine/threonine-protein kinase"/>
    <property type="match status" value="1"/>
</dbReference>
<dbReference type="GO" id="GO:0016020">
    <property type="term" value="C:membrane"/>
    <property type="evidence" value="ECO:0007669"/>
    <property type="project" value="UniProtKB-SubCell"/>
</dbReference>
<accession>A0A0E0R3S6</accession>
<dbReference type="SMART" id="SM00220">
    <property type="entry name" value="S_TKc"/>
    <property type="match status" value="1"/>
</dbReference>
<dbReference type="Gramene" id="ORUFI11G01930.1">
    <property type="protein sequence ID" value="ORUFI11G01930.1"/>
    <property type="gene ID" value="ORUFI11G01930"/>
</dbReference>
<dbReference type="InterPro" id="IPR008271">
    <property type="entry name" value="Ser/Thr_kinase_AS"/>
</dbReference>
<dbReference type="OMA" id="HDIQPEN"/>
<reference evidence="7" key="2">
    <citation type="submission" date="2015-06" db="UniProtKB">
        <authorList>
            <consortium name="EnsemblPlants"/>
        </authorList>
    </citation>
    <scope>IDENTIFICATION</scope>
</reference>
<comment type="subcellular location">
    <subcellularLocation>
        <location evidence="1">Membrane</location>
        <topology evidence="1">Single-pass membrane protein</topology>
    </subcellularLocation>
</comment>
<dbReference type="InterPro" id="IPR000719">
    <property type="entry name" value="Prot_kinase_dom"/>
</dbReference>
<name>A0A0E0R3S6_ORYRU</name>
<evidence type="ECO:0000256" key="2">
    <source>
        <dbReference type="ARBA" id="ARBA00022692"/>
    </source>
</evidence>
<organism evidence="7 8">
    <name type="scientific">Oryza rufipogon</name>
    <name type="common">Brownbeard rice</name>
    <name type="synonym">Asian wild rice</name>
    <dbReference type="NCBI Taxonomy" id="4529"/>
    <lineage>
        <taxon>Eukaryota</taxon>
        <taxon>Viridiplantae</taxon>
        <taxon>Streptophyta</taxon>
        <taxon>Embryophyta</taxon>
        <taxon>Tracheophyta</taxon>
        <taxon>Spermatophyta</taxon>
        <taxon>Magnoliopsida</taxon>
        <taxon>Liliopsida</taxon>
        <taxon>Poales</taxon>
        <taxon>Poaceae</taxon>
        <taxon>BOP clade</taxon>
        <taxon>Oryzoideae</taxon>
        <taxon>Oryzeae</taxon>
        <taxon>Oryzinae</taxon>
        <taxon>Oryza</taxon>
    </lineage>
</organism>
<evidence type="ECO:0000313" key="8">
    <source>
        <dbReference type="Proteomes" id="UP000008022"/>
    </source>
</evidence>
<evidence type="ECO:0000256" key="1">
    <source>
        <dbReference type="ARBA" id="ARBA00004167"/>
    </source>
</evidence>
<dbReference type="PANTHER" id="PTHR47974:SF28">
    <property type="entry name" value="NON-SPECIFIC SERINE_THREONINE PROTEIN KINASE"/>
    <property type="match status" value="1"/>
</dbReference>
<evidence type="ECO:0000259" key="6">
    <source>
        <dbReference type="PROSITE" id="PS50011"/>
    </source>
</evidence>
<dbReference type="EnsemblPlants" id="ORUFI11G01930.1">
    <property type="protein sequence ID" value="ORUFI11G01930.1"/>
    <property type="gene ID" value="ORUFI11G01930"/>
</dbReference>
<dbReference type="GO" id="GO:0005524">
    <property type="term" value="F:ATP binding"/>
    <property type="evidence" value="ECO:0007669"/>
    <property type="project" value="InterPro"/>
</dbReference>
<protein>
    <recommendedName>
        <fullName evidence="6">Protein kinase domain-containing protein</fullName>
    </recommendedName>
</protein>
<dbReference type="InterPro" id="IPR011009">
    <property type="entry name" value="Kinase-like_dom_sf"/>
</dbReference>